<gene>
    <name evidence="2" type="ORF">C0039_06720</name>
</gene>
<dbReference type="InterPro" id="IPR036661">
    <property type="entry name" value="Luciferase-like_sf"/>
</dbReference>
<dbReference type="RefSeq" id="WP_076001742.1">
    <property type="nucleotide sequence ID" value="NZ_PKUS01000005.1"/>
</dbReference>
<dbReference type="PANTHER" id="PTHR43244">
    <property type="match status" value="1"/>
</dbReference>
<dbReference type="InterPro" id="IPR050564">
    <property type="entry name" value="F420-G6PD/mer"/>
</dbReference>
<accession>A0A2N5X5D3</accession>
<dbReference type="GO" id="GO:0016705">
    <property type="term" value="F:oxidoreductase activity, acting on paired donors, with incorporation or reduction of molecular oxygen"/>
    <property type="evidence" value="ECO:0007669"/>
    <property type="project" value="InterPro"/>
</dbReference>
<dbReference type="InterPro" id="IPR011251">
    <property type="entry name" value="Luciferase-like_dom"/>
</dbReference>
<dbReference type="PANTHER" id="PTHR43244:SF2">
    <property type="entry name" value="CONSERVED HYPOTHETICAL ALANINE AND PROLINE-RICH PROTEIN"/>
    <property type="match status" value="1"/>
</dbReference>
<name>A0A2N5X5D3_9GAMM</name>
<proteinExistence type="predicted"/>
<dbReference type="Gene3D" id="3.20.20.30">
    <property type="entry name" value="Luciferase-like domain"/>
    <property type="match status" value="1"/>
</dbReference>
<dbReference type="CDD" id="cd01097">
    <property type="entry name" value="Tetrahydromethanopterin_reductase"/>
    <property type="match status" value="1"/>
</dbReference>
<dbReference type="Pfam" id="PF00296">
    <property type="entry name" value="Bac_luciferase"/>
    <property type="match status" value="1"/>
</dbReference>
<evidence type="ECO:0000259" key="1">
    <source>
        <dbReference type="Pfam" id="PF00296"/>
    </source>
</evidence>
<dbReference type="EMBL" id="PKUS01000005">
    <property type="protein sequence ID" value="PLW69696.1"/>
    <property type="molecule type" value="Genomic_DNA"/>
</dbReference>
<comment type="caution">
    <text evidence="2">The sequence shown here is derived from an EMBL/GenBank/DDBJ whole genome shotgun (WGS) entry which is preliminary data.</text>
</comment>
<dbReference type="InterPro" id="IPR019919">
    <property type="entry name" value="Lucif-like_OxRdtase_MSMEG_2256"/>
</dbReference>
<feature type="domain" description="Luciferase-like" evidence="1">
    <location>
        <begin position="12"/>
        <end position="308"/>
    </location>
</feature>
<dbReference type="OrthoDB" id="7332380at2"/>
<evidence type="ECO:0000313" key="2">
    <source>
        <dbReference type="EMBL" id="PLW69696.1"/>
    </source>
</evidence>
<reference evidence="2 3" key="1">
    <citation type="submission" date="2018-01" db="EMBL/GenBank/DDBJ databases">
        <title>The draft genome sequence of Halioglobus lutimaris HF004.</title>
        <authorList>
            <person name="Du Z.-J."/>
            <person name="Shi M.-J."/>
        </authorList>
    </citation>
    <scope>NUCLEOTIDE SEQUENCE [LARGE SCALE GENOMIC DNA]</scope>
    <source>
        <strain evidence="2 3">HF004</strain>
    </source>
</reference>
<sequence length="341" mass="37967">MFEVFAATPEDMGPGEIGAHAARAEAMGFDGLQVPDAIHDGLLLAALALDSTSKLLVGTGVLVAFPRSPMTVAIASWDLQQMSGGRFELGLGTQIKQNIEQRYSARWERPVAQLREYVQSLKAIFQSFQTGEKLYFEGEHYQFTRLQPFFNPGPIEHPDIPILCGAVGPDMTRMVGRIADGMITHPTNTPPAYIRDVCLPRLQQGFDKAQRSGEDFRLLLGPLTATGADEATVAKEWEKQRQLLGFLYSTPAYWPSLELFGWQEKGQQLLDMTRSGAWEEMPKIVTDEMLEKFVPRGTYEHIASVYKERFASLSRRVTFPMPQDPSQDAEAARAIAQLKAA</sequence>
<evidence type="ECO:0000313" key="3">
    <source>
        <dbReference type="Proteomes" id="UP000235005"/>
    </source>
</evidence>
<dbReference type="Proteomes" id="UP000235005">
    <property type="component" value="Unassembled WGS sequence"/>
</dbReference>
<protein>
    <submittedName>
        <fullName evidence="2">TIGR03617 family F420-dependent LLM class oxidoreductase</fullName>
    </submittedName>
</protein>
<dbReference type="AlphaFoldDB" id="A0A2N5X5D3"/>
<dbReference type="NCBIfam" id="TIGR03617">
    <property type="entry name" value="F420_MSMEG_2256"/>
    <property type="match status" value="1"/>
</dbReference>
<organism evidence="2 3">
    <name type="scientific">Pseudohalioglobus lutimaris</name>
    <dbReference type="NCBI Taxonomy" id="1737061"/>
    <lineage>
        <taxon>Bacteria</taxon>
        <taxon>Pseudomonadati</taxon>
        <taxon>Pseudomonadota</taxon>
        <taxon>Gammaproteobacteria</taxon>
        <taxon>Cellvibrionales</taxon>
        <taxon>Halieaceae</taxon>
        <taxon>Pseudohalioglobus</taxon>
    </lineage>
</organism>
<keyword evidence="3" id="KW-1185">Reference proteome</keyword>
<dbReference type="SUPFAM" id="SSF51679">
    <property type="entry name" value="Bacterial luciferase-like"/>
    <property type="match status" value="1"/>
</dbReference>